<evidence type="ECO:0000256" key="2">
    <source>
        <dbReference type="SAM" id="Phobius"/>
    </source>
</evidence>
<protein>
    <submittedName>
        <fullName evidence="3">Uncharacterized protein</fullName>
    </submittedName>
</protein>
<keyword evidence="4" id="KW-1185">Reference proteome</keyword>
<keyword evidence="2" id="KW-1133">Transmembrane helix</keyword>
<keyword evidence="2" id="KW-0472">Membrane</keyword>
<evidence type="ECO:0000313" key="4">
    <source>
        <dbReference type="Proteomes" id="UP001163293"/>
    </source>
</evidence>
<gene>
    <name evidence="3" type="ORF">NL394_23000</name>
</gene>
<name>A0AAX3ERJ0_PAEUR</name>
<keyword evidence="3" id="KW-0614">Plasmid</keyword>
<dbReference type="Proteomes" id="UP001163293">
    <property type="component" value="Plasmid unnamed2"/>
</dbReference>
<dbReference type="AlphaFoldDB" id="A0AAX3ERJ0"/>
<sequence length="85" mass="8699">MSKELRPPAGDQGKNLETFTGPPRWVKVSAIVTGILLLVVVAVMILSGGEHGPGRHGFGLGTQESSTSATSGGRPARPGFFVGAV</sequence>
<organism evidence="3 4">
    <name type="scientific">Paenarthrobacter ureafaciens</name>
    <dbReference type="NCBI Taxonomy" id="37931"/>
    <lineage>
        <taxon>Bacteria</taxon>
        <taxon>Bacillati</taxon>
        <taxon>Actinomycetota</taxon>
        <taxon>Actinomycetes</taxon>
        <taxon>Micrococcales</taxon>
        <taxon>Micrococcaceae</taxon>
        <taxon>Paenarthrobacter</taxon>
    </lineage>
</organism>
<dbReference type="RefSeq" id="WP_166843003.1">
    <property type="nucleotide sequence ID" value="NZ_CP101187.1"/>
</dbReference>
<evidence type="ECO:0000256" key="1">
    <source>
        <dbReference type="SAM" id="MobiDB-lite"/>
    </source>
</evidence>
<evidence type="ECO:0000313" key="3">
    <source>
        <dbReference type="EMBL" id="UYW00015.1"/>
    </source>
</evidence>
<geneLocation type="plasmid" evidence="3 4">
    <name>unnamed2</name>
</geneLocation>
<feature type="transmembrane region" description="Helical" evidence="2">
    <location>
        <begin position="25"/>
        <end position="46"/>
    </location>
</feature>
<keyword evidence="2" id="KW-0812">Transmembrane</keyword>
<accession>A0AAX3ERJ0</accession>
<feature type="region of interest" description="Disordered" evidence="1">
    <location>
        <begin position="53"/>
        <end position="85"/>
    </location>
</feature>
<dbReference type="EMBL" id="CP101187">
    <property type="protein sequence ID" value="UYW00015.1"/>
    <property type="molecule type" value="Genomic_DNA"/>
</dbReference>
<proteinExistence type="predicted"/>
<feature type="compositionally biased region" description="Polar residues" evidence="1">
    <location>
        <begin position="62"/>
        <end position="71"/>
    </location>
</feature>
<reference evidence="3" key="1">
    <citation type="submission" date="2022-07" db="EMBL/GenBank/DDBJ databases">
        <authorList>
            <person name="Wu T."/>
        </authorList>
    </citation>
    <scope>NUCLEOTIDE SEQUENCE</scope>
    <source>
        <strain evidence="3">SD-1</strain>
        <plasmid evidence="3">unnamed2</plasmid>
    </source>
</reference>